<keyword evidence="3" id="KW-1185">Reference proteome</keyword>
<protein>
    <submittedName>
        <fullName evidence="2">Uncharacterized protein</fullName>
    </submittedName>
</protein>
<evidence type="ECO:0000256" key="1">
    <source>
        <dbReference type="SAM" id="MobiDB-lite"/>
    </source>
</evidence>
<name>A0A371E2R7_MUCPR</name>
<evidence type="ECO:0000313" key="2">
    <source>
        <dbReference type="EMBL" id="RDX60339.1"/>
    </source>
</evidence>
<sequence>MEEIRARAEKHVEVEEDQAECLEAELTGRTMGIDPGLRMRKLETTGQPPGVSREGANAHQDSQ</sequence>
<comment type="caution">
    <text evidence="2">The sequence shown here is derived from an EMBL/GenBank/DDBJ whole genome shotgun (WGS) entry which is preliminary data.</text>
</comment>
<feature type="region of interest" description="Disordered" evidence="1">
    <location>
        <begin position="28"/>
        <end position="63"/>
    </location>
</feature>
<evidence type="ECO:0000313" key="3">
    <source>
        <dbReference type="Proteomes" id="UP000257109"/>
    </source>
</evidence>
<reference evidence="2" key="1">
    <citation type="submission" date="2018-05" db="EMBL/GenBank/DDBJ databases">
        <title>Draft genome of Mucuna pruriens seed.</title>
        <authorList>
            <person name="Nnadi N.E."/>
            <person name="Vos R."/>
            <person name="Hasami M.H."/>
            <person name="Devisetty U.K."/>
            <person name="Aguiy J.C."/>
        </authorList>
    </citation>
    <scope>NUCLEOTIDE SEQUENCE [LARGE SCALE GENOMIC DNA]</scope>
    <source>
        <strain evidence="2">JCA_2017</strain>
    </source>
</reference>
<gene>
    <name evidence="2" type="ORF">CR513_61523</name>
</gene>
<feature type="non-terminal residue" evidence="2">
    <location>
        <position position="1"/>
    </location>
</feature>
<organism evidence="2 3">
    <name type="scientific">Mucuna pruriens</name>
    <name type="common">Velvet bean</name>
    <name type="synonym">Dolichos pruriens</name>
    <dbReference type="NCBI Taxonomy" id="157652"/>
    <lineage>
        <taxon>Eukaryota</taxon>
        <taxon>Viridiplantae</taxon>
        <taxon>Streptophyta</taxon>
        <taxon>Embryophyta</taxon>
        <taxon>Tracheophyta</taxon>
        <taxon>Spermatophyta</taxon>
        <taxon>Magnoliopsida</taxon>
        <taxon>eudicotyledons</taxon>
        <taxon>Gunneridae</taxon>
        <taxon>Pentapetalae</taxon>
        <taxon>rosids</taxon>
        <taxon>fabids</taxon>
        <taxon>Fabales</taxon>
        <taxon>Fabaceae</taxon>
        <taxon>Papilionoideae</taxon>
        <taxon>50 kb inversion clade</taxon>
        <taxon>NPAAA clade</taxon>
        <taxon>indigoferoid/millettioid clade</taxon>
        <taxon>Phaseoleae</taxon>
        <taxon>Mucuna</taxon>
    </lineage>
</organism>
<dbReference type="AlphaFoldDB" id="A0A371E2R7"/>
<dbReference type="Proteomes" id="UP000257109">
    <property type="component" value="Unassembled WGS sequence"/>
</dbReference>
<dbReference type="OrthoDB" id="1434155at2759"/>
<accession>A0A371E2R7</accession>
<dbReference type="EMBL" id="QJKJ01016933">
    <property type="protein sequence ID" value="RDX60339.1"/>
    <property type="molecule type" value="Genomic_DNA"/>
</dbReference>
<proteinExistence type="predicted"/>